<reference evidence="2" key="2">
    <citation type="journal article" date="2021" name="J. Agric. Food Chem.">
        <title>Structural Insights into a Novel Esterase from the East Pacific Rise and Its Improved Thermostability by a Semirational Design.</title>
        <authorList>
            <person name="Zhu C."/>
            <person name="Chen Y."/>
            <person name="Isupov M.N."/>
            <person name="Littlechild J.A."/>
            <person name="Sun L."/>
            <person name="Liu X."/>
            <person name="Wang Q."/>
            <person name="Gong H."/>
            <person name="Dong P."/>
            <person name="Zhang N."/>
            <person name="Wu Y."/>
        </authorList>
    </citation>
    <scope>X-RAY CRYSTALLOGRAPHY (2.03 ANGSTROMS) OF 2-261</scope>
</reference>
<dbReference type="PDB" id="7C4D">
    <property type="method" value="X-ray"/>
    <property type="resolution" value="2.03 A"/>
    <property type="chains" value="A=2-261"/>
</dbReference>
<name>A0ACD6B919_9BACT</name>
<proteinExistence type="evidence at protein level"/>
<keyword evidence="2" id="KW-0002">3D-structure</keyword>
<reference evidence="1" key="1">
    <citation type="submission" date="2017-06" db="EMBL/GenBank/DDBJ databases">
        <title>A novel alkaliphic and highly salt-tolerant esterase from deep-sea hydrothermal vents.</title>
        <authorList>
            <person name="Wu L."/>
            <person name="Yang X."/>
            <person name="Huang J."/>
        </authorList>
    </citation>
    <scope>NUCLEOTIDE SEQUENCE</scope>
</reference>
<evidence type="ECO:0007829" key="2">
    <source>
        <dbReference type="PDB" id="7C4D"/>
    </source>
</evidence>
<dbReference type="EMBL" id="MF277135">
    <property type="protein sequence ID" value="AWD93592.1"/>
    <property type="molecule type" value="Genomic_DNA"/>
</dbReference>
<organism evidence="1">
    <name type="scientific">uncultured bacterium</name>
    <dbReference type="NCBI Taxonomy" id="77133"/>
    <lineage>
        <taxon>Bacteria</taxon>
        <taxon>environmental samples</taxon>
    </lineage>
</organism>
<accession>A0A2S1GUX0</accession>
<accession>A0ACD6B919</accession>
<evidence type="ECO:0000313" key="1">
    <source>
        <dbReference type="EMBL" id="AWD93592.1"/>
    </source>
</evidence>
<sequence length="269" mass="30725">MLELFFRKKGESGEPLIILHGLYGSGDNWISIANELKDYFQVYLIDQRNHGRSPHADDMSYESMAEDLHEFIKSQNLESVNIIGHSMGGKTAMWFTAAHPDKVKKLIVADIAPGKYDTTSPNVKTHKKIIAALKSIDPSEAKTRKEIETQLSRYIDNVQLRMFLLKNIERKEDGCYRWKINIDSIEKNIINIMSGITGIDIPVHVPALFLKGELSDYITDKDIPLIKEIFPDAKLVTIPGAGHWLHAQQPKIFIQKTLEFLRNRKTVDR</sequence>
<protein>
    <submittedName>
        <fullName evidence="1">Esterase</fullName>
    </submittedName>
</protein>